<proteinExistence type="predicted"/>
<evidence type="ECO:0000259" key="2">
    <source>
        <dbReference type="Pfam" id="PF12072"/>
    </source>
</evidence>
<evidence type="ECO:0000313" key="3">
    <source>
        <dbReference type="EMBL" id="ETJ40100.1"/>
    </source>
</evidence>
<sequence>RILQKEESLDKKLDNIEHKEEALHRKEADLAQSREKIEALYEKQMAELERISGMTFEEAKNILLTNVEQEIRHETAIMVKEME</sequence>
<keyword evidence="1" id="KW-0175">Coiled coil</keyword>
<protein>
    <submittedName>
        <fullName evidence="3">Ribonuclease Y</fullName>
    </submittedName>
</protein>
<accession>W1YEE4</accession>
<dbReference type="InterPro" id="IPR022711">
    <property type="entry name" value="RNase_Y_N"/>
</dbReference>
<dbReference type="EMBL" id="AZMM01005998">
    <property type="protein sequence ID" value="ETJ40100.1"/>
    <property type="molecule type" value="Genomic_DNA"/>
</dbReference>
<feature type="coiled-coil region" evidence="1">
    <location>
        <begin position="6"/>
        <end position="43"/>
    </location>
</feature>
<gene>
    <name evidence="3" type="ORF">Q604_UNBC05998G0001</name>
</gene>
<dbReference type="Pfam" id="PF12072">
    <property type="entry name" value="RNase_Y_N"/>
    <property type="match status" value="1"/>
</dbReference>
<reference evidence="3" key="1">
    <citation type="submission" date="2013-12" db="EMBL/GenBank/DDBJ databases">
        <title>A Varibaculum cambriense genome reconstructed from a premature infant gut community with otherwise low bacterial novelty that shifts toward anaerobic metabolism during the third week of life.</title>
        <authorList>
            <person name="Brown C.T."/>
            <person name="Sharon I."/>
            <person name="Thomas B.C."/>
            <person name="Castelle C.J."/>
            <person name="Morowitz M.J."/>
            <person name="Banfield J.F."/>
        </authorList>
    </citation>
    <scope>NUCLEOTIDE SEQUENCE</scope>
</reference>
<name>W1YEE4_9ZZZZ</name>
<feature type="non-terminal residue" evidence="3">
    <location>
        <position position="83"/>
    </location>
</feature>
<comment type="caution">
    <text evidence="3">The sequence shown here is derived from an EMBL/GenBank/DDBJ whole genome shotgun (WGS) entry which is preliminary data.</text>
</comment>
<evidence type="ECO:0000256" key="1">
    <source>
        <dbReference type="SAM" id="Coils"/>
    </source>
</evidence>
<dbReference type="AlphaFoldDB" id="W1YEE4"/>
<feature type="non-terminal residue" evidence="3">
    <location>
        <position position="1"/>
    </location>
</feature>
<organism evidence="3">
    <name type="scientific">human gut metagenome</name>
    <dbReference type="NCBI Taxonomy" id="408170"/>
    <lineage>
        <taxon>unclassified sequences</taxon>
        <taxon>metagenomes</taxon>
        <taxon>organismal metagenomes</taxon>
    </lineage>
</organism>
<feature type="domain" description="Ribonuclease Y N-terminal" evidence="2">
    <location>
        <begin position="1"/>
        <end position="83"/>
    </location>
</feature>